<dbReference type="EMBL" id="HG316454">
    <property type="protein sequence ID" value="CDF87350.1"/>
    <property type="molecule type" value="Genomic_DNA"/>
</dbReference>
<dbReference type="PANTHER" id="PTHR12763">
    <property type="match status" value="1"/>
</dbReference>
<name>A0A8J2WUA6_ZYGB2</name>
<dbReference type="GO" id="GO:0001671">
    <property type="term" value="F:ATPase activator activity"/>
    <property type="evidence" value="ECO:0007669"/>
    <property type="project" value="UniProtKB-ARBA"/>
</dbReference>
<organism evidence="8 9">
    <name type="scientific">Zygosaccharomyces bailii (strain CLIB 213 / ATCC 58445 / CBS 680 / BCRC 21525 / NBRC 1098 / NCYC 1416 / NRRL Y-2227)</name>
    <dbReference type="NCBI Taxonomy" id="1333698"/>
    <lineage>
        <taxon>Eukaryota</taxon>
        <taxon>Fungi</taxon>
        <taxon>Dikarya</taxon>
        <taxon>Ascomycota</taxon>
        <taxon>Saccharomycotina</taxon>
        <taxon>Saccharomycetes</taxon>
        <taxon>Saccharomycetales</taxon>
        <taxon>Saccharomycetaceae</taxon>
        <taxon>Zygosaccharomyces</taxon>
    </lineage>
</organism>
<evidence type="ECO:0000256" key="3">
    <source>
        <dbReference type="ARBA" id="ARBA00023010"/>
    </source>
</evidence>
<dbReference type="AlphaFoldDB" id="A0A8J2WUA6"/>
<keyword evidence="5" id="KW-0472">Membrane</keyword>
<dbReference type="SUPFAM" id="SSF46565">
    <property type="entry name" value="Chaperone J-domain"/>
    <property type="match status" value="1"/>
</dbReference>
<sequence length="145" mass="16458">MVLPIIIGIGVTAFALTARSSIRAWEIYKALSPVTIARLNNIQIKESPKWSGSRSFLSSKLDPVLQKKLCEYRGGFYPTMNESEALLILNISPEEIKLLDEKMLKKKHRRAMIQNHPDKGGSPYLAVKINEARDMLEKSFMLKKN</sequence>
<reference evidence="9" key="1">
    <citation type="journal article" date="2013" name="Genome Announc.">
        <title>Genome sequence of the food spoilage yeast Zygosaccharomyces bailii CLIB 213(T).</title>
        <authorList>
            <person name="Galeote V."/>
            <person name="Bigey F."/>
            <person name="Devillers H."/>
            <person name="Neuveglise C."/>
            <person name="Dequin S."/>
        </authorList>
    </citation>
    <scope>NUCLEOTIDE SEQUENCE [LARGE SCALE GENOMIC DNA]</scope>
    <source>
        <strain evidence="9">CLIB 213 / ATCC 58445 / CBS 680 / CCRC 21525 / NBRC 1098 / NCYC 1416 / NRRL Y-2227</strain>
    </source>
</reference>
<gene>
    <name evidence="8" type="ORF">BN860_04412g</name>
</gene>
<dbReference type="InterPro" id="IPR001623">
    <property type="entry name" value="DnaJ_domain"/>
</dbReference>
<protein>
    <submittedName>
        <fullName evidence="8">BN860_04412g1_1</fullName>
    </submittedName>
</protein>
<keyword evidence="4" id="KW-0496">Mitochondrion</keyword>
<dbReference type="GO" id="GO:0030150">
    <property type="term" value="P:protein import into mitochondrial matrix"/>
    <property type="evidence" value="ECO:0007669"/>
    <property type="project" value="UniProtKB-ARBA"/>
</dbReference>
<evidence type="ECO:0000313" key="8">
    <source>
        <dbReference type="EMBL" id="CDF87350.1"/>
    </source>
</evidence>
<dbReference type="Proteomes" id="UP000019375">
    <property type="component" value="Unassembled WGS sequence"/>
</dbReference>
<keyword evidence="3" id="KW-0813">Transport</keyword>
<dbReference type="CDD" id="cd06257">
    <property type="entry name" value="DnaJ"/>
    <property type="match status" value="1"/>
</dbReference>
<keyword evidence="2" id="KW-0999">Mitochondrion inner membrane</keyword>
<evidence type="ECO:0000256" key="5">
    <source>
        <dbReference type="ARBA" id="ARBA00023136"/>
    </source>
</evidence>
<evidence type="ECO:0000256" key="4">
    <source>
        <dbReference type="ARBA" id="ARBA00023128"/>
    </source>
</evidence>
<comment type="subcellular location">
    <subcellularLocation>
        <location evidence="1">Mitochondrion inner membrane</location>
    </subcellularLocation>
</comment>
<evidence type="ECO:0000256" key="2">
    <source>
        <dbReference type="ARBA" id="ARBA00022792"/>
    </source>
</evidence>
<dbReference type="Gene3D" id="1.10.287.110">
    <property type="entry name" value="DnaJ domain"/>
    <property type="match status" value="1"/>
</dbReference>
<accession>A0A8J2WUA6</accession>
<keyword evidence="6" id="KW-0143">Chaperone</keyword>
<dbReference type="FunFam" id="1.10.287.110:FF:000001">
    <property type="entry name" value="Import inner membrane translocase subunit tim14"/>
    <property type="match status" value="1"/>
</dbReference>
<keyword evidence="3" id="KW-0653">Protein transport</keyword>
<dbReference type="InterPro" id="IPR036869">
    <property type="entry name" value="J_dom_sf"/>
</dbReference>
<evidence type="ECO:0000256" key="1">
    <source>
        <dbReference type="ARBA" id="ARBA00004273"/>
    </source>
</evidence>
<keyword evidence="9" id="KW-1185">Reference proteome</keyword>
<keyword evidence="3" id="KW-0811">Translocation</keyword>
<dbReference type="GO" id="GO:0001405">
    <property type="term" value="C:PAM complex, Tim23 associated import motor"/>
    <property type="evidence" value="ECO:0007669"/>
    <property type="project" value="TreeGrafter"/>
</dbReference>
<feature type="domain" description="J" evidence="7">
    <location>
        <begin position="83"/>
        <end position="141"/>
    </location>
</feature>
<evidence type="ECO:0000313" key="9">
    <source>
        <dbReference type="Proteomes" id="UP000019375"/>
    </source>
</evidence>
<dbReference type="PANTHER" id="PTHR12763:SF29">
    <property type="entry name" value="MITOCHONDRIAL DNAJ HOMOLOG 2"/>
    <property type="match status" value="1"/>
</dbReference>
<dbReference type="OrthoDB" id="240298at2759"/>
<dbReference type="SMART" id="SM00271">
    <property type="entry name" value="DnaJ"/>
    <property type="match status" value="1"/>
</dbReference>
<evidence type="ECO:0000259" key="7">
    <source>
        <dbReference type="SMART" id="SM00271"/>
    </source>
</evidence>
<evidence type="ECO:0000256" key="6">
    <source>
        <dbReference type="ARBA" id="ARBA00023186"/>
    </source>
</evidence>
<proteinExistence type="predicted"/>